<dbReference type="GO" id="GO:0016787">
    <property type="term" value="F:hydrolase activity"/>
    <property type="evidence" value="ECO:0007669"/>
    <property type="project" value="InterPro"/>
</dbReference>
<evidence type="ECO:0000256" key="1">
    <source>
        <dbReference type="SAM" id="SignalP"/>
    </source>
</evidence>
<dbReference type="Gene3D" id="2.60.120.560">
    <property type="entry name" value="Exo-inulinase, domain 1"/>
    <property type="match status" value="1"/>
</dbReference>
<name>A0A1T5KDS3_9BACT</name>
<keyword evidence="4" id="KW-1185">Reference proteome</keyword>
<organism evidence="3 4">
    <name type="scientific">Ohtaekwangia koreensis</name>
    <dbReference type="NCBI Taxonomy" id="688867"/>
    <lineage>
        <taxon>Bacteria</taxon>
        <taxon>Pseudomonadati</taxon>
        <taxon>Bacteroidota</taxon>
        <taxon>Cytophagia</taxon>
        <taxon>Cytophagales</taxon>
        <taxon>Fulvivirgaceae</taxon>
        <taxon>Ohtaekwangia</taxon>
    </lineage>
</organism>
<feature type="signal peptide" evidence="1">
    <location>
        <begin position="1"/>
        <end position="21"/>
    </location>
</feature>
<gene>
    <name evidence="3" type="ORF">SAMN05660236_2075</name>
</gene>
<protein>
    <recommendedName>
        <fullName evidence="2">3-keto-alpha-glucoside-1,2-lyase/3-keto-2-hydroxy-glucal hydratase domain-containing protein</fullName>
    </recommendedName>
</protein>
<dbReference type="RefSeq" id="WP_079687152.1">
    <property type="nucleotide sequence ID" value="NZ_FUZU01000001.1"/>
</dbReference>
<keyword evidence="1" id="KW-0732">Signal</keyword>
<dbReference type="Pfam" id="PF06439">
    <property type="entry name" value="3keto-disac_hyd"/>
    <property type="match status" value="1"/>
</dbReference>
<dbReference type="STRING" id="688867.SAMN05660236_2075"/>
<dbReference type="EMBL" id="FUZU01000001">
    <property type="protein sequence ID" value="SKC61846.1"/>
    <property type="molecule type" value="Genomic_DNA"/>
</dbReference>
<dbReference type="OrthoDB" id="9806233at2"/>
<dbReference type="Proteomes" id="UP000190961">
    <property type="component" value="Unassembled WGS sequence"/>
</dbReference>
<accession>A0A1T5KDS3</accession>
<evidence type="ECO:0000313" key="3">
    <source>
        <dbReference type="EMBL" id="SKC61846.1"/>
    </source>
</evidence>
<sequence length="235" mass="26501">MKCFRTLVITLMILSSLDSFSQNKLTPAEEKAGWKLLFDGSSTKGWHVFNNKSDGAAWKIADGELYLDSSSKEGRGDIVTDSEYENYELTLEWKVSACANSGVLFNVVEDAKYDHVYLTGPEMQVLDNSCHPDAKIHKHRAGDLYDLIPCSKETVKPAGEWNVAKIIAKNSKYEFWLNGTKVVTFAMHDAAWDEMVKNSKFKSMPDFGKAKKGHIALQDHGDKVSFRNIKIRELK</sequence>
<dbReference type="InterPro" id="IPR010496">
    <property type="entry name" value="AL/BT2_dom"/>
</dbReference>
<feature type="chain" id="PRO_5012459562" description="3-keto-alpha-glucoside-1,2-lyase/3-keto-2-hydroxy-glucal hydratase domain-containing protein" evidence="1">
    <location>
        <begin position="22"/>
        <end position="235"/>
    </location>
</feature>
<evidence type="ECO:0000313" key="4">
    <source>
        <dbReference type="Proteomes" id="UP000190961"/>
    </source>
</evidence>
<feature type="domain" description="3-keto-alpha-glucoside-1,2-lyase/3-keto-2-hydroxy-glucal hydratase" evidence="2">
    <location>
        <begin position="33"/>
        <end position="232"/>
    </location>
</feature>
<evidence type="ECO:0000259" key="2">
    <source>
        <dbReference type="Pfam" id="PF06439"/>
    </source>
</evidence>
<proteinExistence type="predicted"/>
<reference evidence="3 4" key="1">
    <citation type="submission" date="2017-02" db="EMBL/GenBank/DDBJ databases">
        <authorList>
            <person name="Peterson S.W."/>
        </authorList>
    </citation>
    <scope>NUCLEOTIDE SEQUENCE [LARGE SCALE GENOMIC DNA]</scope>
    <source>
        <strain evidence="3 4">DSM 25262</strain>
    </source>
</reference>
<dbReference type="AlphaFoldDB" id="A0A1T5KDS3"/>